<dbReference type="KEGG" id="lak:106158363"/>
<accession>A0A1S3HUN2</accession>
<evidence type="ECO:0000256" key="3">
    <source>
        <dbReference type="ARBA" id="ARBA00022989"/>
    </source>
</evidence>
<evidence type="ECO:0000256" key="5">
    <source>
        <dbReference type="SAM" id="Phobius"/>
    </source>
</evidence>
<evidence type="ECO:0000256" key="6">
    <source>
        <dbReference type="SAM" id="SignalP"/>
    </source>
</evidence>
<keyword evidence="2 5" id="KW-0812">Transmembrane</keyword>
<dbReference type="Proteomes" id="UP000085678">
    <property type="component" value="Unplaced"/>
</dbReference>
<keyword evidence="6" id="KW-0732">Signal</keyword>
<dbReference type="InterPro" id="IPR053231">
    <property type="entry name" value="GPCR_LN-TM7"/>
</dbReference>
<dbReference type="CDD" id="cd15039">
    <property type="entry name" value="7tmB3_Methuselah-like"/>
    <property type="match status" value="1"/>
</dbReference>
<dbReference type="PANTHER" id="PTHR45902:SF3">
    <property type="entry name" value="G-PROTEIN COUPLED RECEPTORS FAMILY 2 PROFILE 2 DOMAIN-CONTAINING PROTEIN"/>
    <property type="match status" value="1"/>
</dbReference>
<dbReference type="Gene3D" id="1.20.1070.10">
    <property type="entry name" value="Rhodopsin 7-helix transmembrane proteins"/>
    <property type="match status" value="1"/>
</dbReference>
<feature type="signal peptide" evidence="6">
    <location>
        <begin position="1"/>
        <end position="23"/>
    </location>
</feature>
<dbReference type="InterPro" id="IPR000832">
    <property type="entry name" value="GPCR_2_secretin-like"/>
</dbReference>
<organism evidence="8 9">
    <name type="scientific">Lingula anatina</name>
    <name type="common">Brachiopod</name>
    <name type="synonym">Lingula unguis</name>
    <dbReference type="NCBI Taxonomy" id="7574"/>
    <lineage>
        <taxon>Eukaryota</taxon>
        <taxon>Metazoa</taxon>
        <taxon>Spiralia</taxon>
        <taxon>Lophotrochozoa</taxon>
        <taxon>Brachiopoda</taxon>
        <taxon>Linguliformea</taxon>
        <taxon>Lingulata</taxon>
        <taxon>Lingulida</taxon>
        <taxon>Linguloidea</taxon>
        <taxon>Lingulidae</taxon>
        <taxon>Lingula</taxon>
    </lineage>
</organism>
<dbReference type="GeneID" id="106158363"/>
<feature type="domain" description="G-protein coupled receptors family 2 profile 2" evidence="7">
    <location>
        <begin position="472"/>
        <end position="724"/>
    </location>
</feature>
<evidence type="ECO:0000256" key="1">
    <source>
        <dbReference type="ARBA" id="ARBA00004141"/>
    </source>
</evidence>
<dbReference type="GO" id="GO:0004930">
    <property type="term" value="F:G protein-coupled receptor activity"/>
    <property type="evidence" value="ECO:0007669"/>
    <property type="project" value="InterPro"/>
</dbReference>
<dbReference type="FunCoup" id="A0A1S3HUN2">
    <property type="interactions" value="151"/>
</dbReference>
<feature type="transmembrane region" description="Helical" evidence="5">
    <location>
        <begin position="623"/>
        <end position="652"/>
    </location>
</feature>
<proteinExistence type="predicted"/>
<dbReference type="InterPro" id="IPR017981">
    <property type="entry name" value="GPCR_2-like_7TM"/>
</dbReference>
<dbReference type="OrthoDB" id="6134459at2759"/>
<dbReference type="OMA" id="FTATRIN"/>
<dbReference type="Pfam" id="PF00002">
    <property type="entry name" value="7tm_2"/>
    <property type="match status" value="1"/>
</dbReference>
<dbReference type="RefSeq" id="XP_013389752.1">
    <property type="nucleotide sequence ID" value="XM_013534298.1"/>
</dbReference>
<keyword evidence="3 5" id="KW-1133">Transmembrane helix</keyword>
<feature type="transmembrane region" description="Helical" evidence="5">
    <location>
        <begin position="474"/>
        <end position="495"/>
    </location>
</feature>
<dbReference type="InParanoid" id="A0A1S3HUN2"/>
<dbReference type="AlphaFoldDB" id="A0A1S3HUN2"/>
<dbReference type="PROSITE" id="PS50261">
    <property type="entry name" value="G_PROTEIN_RECEP_F2_4"/>
    <property type="match status" value="1"/>
</dbReference>
<name>A0A1S3HUN2_LINAN</name>
<comment type="subcellular location">
    <subcellularLocation>
        <location evidence="1">Membrane</location>
        <topology evidence="1">Multi-pass membrane protein</topology>
    </subcellularLocation>
</comment>
<dbReference type="GO" id="GO:0016020">
    <property type="term" value="C:membrane"/>
    <property type="evidence" value="ECO:0007669"/>
    <property type="project" value="UniProtKB-SubCell"/>
</dbReference>
<keyword evidence="8" id="KW-1185">Reference proteome</keyword>
<evidence type="ECO:0000256" key="4">
    <source>
        <dbReference type="ARBA" id="ARBA00023136"/>
    </source>
</evidence>
<feature type="transmembrane region" description="Helical" evidence="5">
    <location>
        <begin position="580"/>
        <end position="603"/>
    </location>
</feature>
<reference evidence="9" key="1">
    <citation type="submission" date="2025-08" db="UniProtKB">
        <authorList>
            <consortium name="RefSeq"/>
        </authorList>
    </citation>
    <scope>IDENTIFICATION</scope>
    <source>
        <tissue evidence="9">Gonads</tissue>
    </source>
</reference>
<evidence type="ECO:0000256" key="2">
    <source>
        <dbReference type="ARBA" id="ARBA00022692"/>
    </source>
</evidence>
<dbReference type="GO" id="GO:0007166">
    <property type="term" value="P:cell surface receptor signaling pathway"/>
    <property type="evidence" value="ECO:0007669"/>
    <property type="project" value="InterPro"/>
</dbReference>
<feature type="transmembrane region" description="Helical" evidence="5">
    <location>
        <begin position="701"/>
        <end position="723"/>
    </location>
</feature>
<gene>
    <name evidence="9" type="primary">LOC106158363</name>
</gene>
<keyword evidence="4 5" id="KW-0472">Membrane</keyword>
<feature type="transmembrane region" description="Helical" evidence="5">
    <location>
        <begin position="507"/>
        <end position="525"/>
    </location>
</feature>
<sequence>MAAKGEAIYCFLILASAVLCCQTFTILPSNTNDSNANLTGYRHCSNRTDGNIELCSCRDICFLYGDCCVDFVNRNNSHTFSNLKARVADHAQCMAIENQEENTPWYFINSCPHSWNSSIQTKTQCEHVPAYRGGPETDQMQYIPVIGNSTGLLYRNIYCSICHGEKDVVYWTVQFTCQDPHASGQVLSITALHAGPVKAEEKLSETLEKCRPVYSRPPNVTMNSKHCVPYIGKCCEHASEYRAQCETTPYVSLVYSRETGEVFKDMACARCNGQGDGNITSIPALVPSTTTEAKVFGANVYSFSILFDPNAMRFVKKGSTEKVFDFANCLPGQVFDVVTETCRQLICADGHYVDTQGKCVKKDQSGVTADTVDSFGFVMQVSEVQISNLTDKLKNESVTEIYRNVSNCYNHTDFTIMADGSVYLNKTDEVIPRGRFNLLEDNTVELCWERSVRYPALSDMDRRMVFSFSKPQQILSEIGSIMSLVCLAALLAVYITLPTLRNVPGKLLMNLSGALFTAQLLFLLGPAAGGVNALCTLVAVGMHYAFLVAFFWMNVMSFDVYRTFSRPTIQAVSNARYPRYVFYAWSAPLPIVLTAFTLDFLPVPEDFQPGFGDHDICWITQRLGLIIYFVAPVGLLLIANAVFFSMAVQNILRATKAASMASMVEKSTNKRCLLLYAKLSTIVGITWVMAFIAMATKLRELWYVFIILNTLQGVFIFVAFVCTRRVWRLLRKRIAIFMNKHETPETVSKDSRSSRPSSFRCNKGGIEREKTTETNYI</sequence>
<evidence type="ECO:0000259" key="7">
    <source>
        <dbReference type="PROSITE" id="PS50261"/>
    </source>
</evidence>
<evidence type="ECO:0000313" key="8">
    <source>
        <dbReference type="Proteomes" id="UP000085678"/>
    </source>
</evidence>
<feature type="transmembrane region" description="Helical" evidence="5">
    <location>
        <begin position="531"/>
        <end position="552"/>
    </location>
</feature>
<protein>
    <submittedName>
        <fullName evidence="9">Uncharacterized protein LOC106158363</fullName>
    </submittedName>
</protein>
<dbReference type="PANTHER" id="PTHR45902">
    <property type="entry name" value="LATROPHILIN RECEPTOR-LIKE PROTEIN A"/>
    <property type="match status" value="1"/>
</dbReference>
<feature type="chain" id="PRO_5010270041" evidence="6">
    <location>
        <begin position="24"/>
        <end position="777"/>
    </location>
</feature>
<feature type="transmembrane region" description="Helical" evidence="5">
    <location>
        <begin position="673"/>
        <end position="695"/>
    </location>
</feature>
<evidence type="ECO:0000313" key="9">
    <source>
        <dbReference type="RefSeq" id="XP_013389752.1"/>
    </source>
</evidence>